<reference evidence="1" key="1">
    <citation type="submission" date="2021-04" db="EMBL/GenBank/DDBJ databases">
        <authorList>
            <person name="Rodrigo-Torres L."/>
            <person name="Arahal R. D."/>
            <person name="Lucena T."/>
        </authorList>
    </citation>
    <scope>NUCLEOTIDE SEQUENCE</scope>
    <source>
        <strain evidence="1">CECT 9275</strain>
    </source>
</reference>
<keyword evidence="2" id="KW-1185">Reference proteome</keyword>
<dbReference type="Pfam" id="PF15575">
    <property type="entry name" value="Imm49"/>
    <property type="match status" value="1"/>
</dbReference>
<protein>
    <recommendedName>
        <fullName evidence="3">Immunity protein 49</fullName>
    </recommendedName>
</protein>
<evidence type="ECO:0000313" key="2">
    <source>
        <dbReference type="Proteomes" id="UP000680038"/>
    </source>
</evidence>
<dbReference type="InterPro" id="IPR029074">
    <property type="entry name" value="Imm49"/>
</dbReference>
<dbReference type="AlphaFoldDB" id="A0A916JCZ1"/>
<accession>A0A916JCZ1</accession>
<sequence length="269" mass="31953">MKISNELSDRLSDKILRDRENSMQRLNKILLESPYEFDRLSSRLWSVHEMIGLHQFFVNKNIIETKIEFYICGTLTNYNTLRFGYFQGEIDSVSPSERVNFMSFIDHFSYVLLSDSRELIEQFSQLHHQWWEKKLSTGYLVLASSVQFVLRDDWEGLEKNMFYFDKLIKKAKIIQYHKDFFVALMENNSVKATAAIETLCSKKIHRYNNDFPIKEEIISFPSVGYAKLAWLKGMKVQINNPLVPMELMPVQPLEHYENPYKHLWRLGEE</sequence>
<evidence type="ECO:0000313" key="1">
    <source>
        <dbReference type="EMBL" id="CAG5000062.1"/>
    </source>
</evidence>
<evidence type="ECO:0008006" key="3">
    <source>
        <dbReference type="Google" id="ProtNLM"/>
    </source>
</evidence>
<comment type="caution">
    <text evidence="1">The sequence shown here is derived from an EMBL/GenBank/DDBJ whole genome shotgun (WGS) entry which is preliminary data.</text>
</comment>
<dbReference type="Proteomes" id="UP000680038">
    <property type="component" value="Unassembled WGS sequence"/>
</dbReference>
<name>A0A916JCZ1_9BACT</name>
<proteinExistence type="predicted"/>
<dbReference type="EMBL" id="CAJRAF010000002">
    <property type="protein sequence ID" value="CAG5000062.1"/>
    <property type="molecule type" value="Genomic_DNA"/>
</dbReference>
<organism evidence="1 2">
    <name type="scientific">Dyadobacter helix</name>
    <dbReference type="NCBI Taxonomy" id="2822344"/>
    <lineage>
        <taxon>Bacteria</taxon>
        <taxon>Pseudomonadati</taxon>
        <taxon>Bacteroidota</taxon>
        <taxon>Cytophagia</taxon>
        <taxon>Cytophagales</taxon>
        <taxon>Spirosomataceae</taxon>
        <taxon>Dyadobacter</taxon>
    </lineage>
</organism>
<gene>
    <name evidence="1" type="ORF">DYBT9275_02376</name>
</gene>